<comment type="caution">
    <text evidence="1">The sequence shown here is derived from an EMBL/GenBank/DDBJ whole genome shotgun (WGS) entry which is preliminary data.</text>
</comment>
<accession>A0AAD2FRN5</accession>
<gene>
    <name evidence="1" type="ORF">CYCCA115_LOCUS12325</name>
</gene>
<dbReference type="EMBL" id="CAKOGP040001759">
    <property type="protein sequence ID" value="CAJ1949907.1"/>
    <property type="molecule type" value="Genomic_DNA"/>
</dbReference>
<dbReference type="AlphaFoldDB" id="A0AAD2FRN5"/>
<dbReference type="InterPro" id="IPR011333">
    <property type="entry name" value="SKP1/BTB/POZ_sf"/>
</dbReference>
<keyword evidence="2" id="KW-1185">Reference proteome</keyword>
<dbReference type="Proteomes" id="UP001295423">
    <property type="component" value="Unassembled WGS sequence"/>
</dbReference>
<sequence>MSVMEVDRTYRTVTFESSCGTHVAISISADWLWNYLKDFHYVLPLPILKMAVIPKIIEFCYHYLEEPMVDILHGNNNNNSNHYYGPLIEQHHRMVQPPWYTSFLNHLSRDVKGELLIASRILHIQPLEDLIGATLSFPHKNYNLCDLREILFLETNSNRRPRQKRKLEGHQYCGSRKR</sequence>
<dbReference type="SUPFAM" id="SSF81382">
    <property type="entry name" value="Skp1 dimerisation domain-like"/>
    <property type="match status" value="1"/>
</dbReference>
<dbReference type="InterPro" id="IPR036296">
    <property type="entry name" value="SKP1-like_dim_sf"/>
</dbReference>
<proteinExistence type="predicted"/>
<organism evidence="1 2">
    <name type="scientific">Cylindrotheca closterium</name>
    <dbReference type="NCBI Taxonomy" id="2856"/>
    <lineage>
        <taxon>Eukaryota</taxon>
        <taxon>Sar</taxon>
        <taxon>Stramenopiles</taxon>
        <taxon>Ochrophyta</taxon>
        <taxon>Bacillariophyta</taxon>
        <taxon>Bacillariophyceae</taxon>
        <taxon>Bacillariophycidae</taxon>
        <taxon>Bacillariales</taxon>
        <taxon>Bacillariaceae</taxon>
        <taxon>Cylindrotheca</taxon>
    </lineage>
</organism>
<evidence type="ECO:0000313" key="2">
    <source>
        <dbReference type="Proteomes" id="UP001295423"/>
    </source>
</evidence>
<protein>
    <submittedName>
        <fullName evidence="1">Uncharacterized protein</fullName>
    </submittedName>
</protein>
<dbReference type="Gene3D" id="3.30.710.10">
    <property type="entry name" value="Potassium Channel Kv1.1, Chain A"/>
    <property type="match status" value="1"/>
</dbReference>
<reference evidence="1" key="1">
    <citation type="submission" date="2023-08" db="EMBL/GenBank/DDBJ databases">
        <authorList>
            <person name="Audoor S."/>
            <person name="Bilcke G."/>
        </authorList>
    </citation>
    <scope>NUCLEOTIDE SEQUENCE</scope>
</reference>
<name>A0AAD2FRN5_9STRA</name>
<dbReference type="GO" id="GO:0006511">
    <property type="term" value="P:ubiquitin-dependent protein catabolic process"/>
    <property type="evidence" value="ECO:0007669"/>
    <property type="project" value="InterPro"/>
</dbReference>
<evidence type="ECO:0000313" key="1">
    <source>
        <dbReference type="EMBL" id="CAJ1949907.1"/>
    </source>
</evidence>